<dbReference type="InterPro" id="IPR008881">
    <property type="entry name" value="Trigger_fac_ribosome-bd_bac"/>
</dbReference>
<evidence type="ECO:0000313" key="15">
    <source>
        <dbReference type="Proteomes" id="UP000198771"/>
    </source>
</evidence>
<gene>
    <name evidence="10" type="primary">tig</name>
    <name evidence="14" type="ORF">SAMN05660653_00653</name>
</gene>
<dbReference type="InterPro" id="IPR036611">
    <property type="entry name" value="Trigger_fac_ribosome-bd_sf"/>
</dbReference>
<dbReference type="GO" id="GO:0043335">
    <property type="term" value="P:protein unfolding"/>
    <property type="evidence" value="ECO:0007669"/>
    <property type="project" value="TreeGrafter"/>
</dbReference>
<dbReference type="GO" id="GO:0051301">
    <property type="term" value="P:cell division"/>
    <property type="evidence" value="ECO:0007669"/>
    <property type="project" value="UniProtKB-KW"/>
</dbReference>
<evidence type="ECO:0000256" key="8">
    <source>
        <dbReference type="ARBA" id="ARBA00023235"/>
    </source>
</evidence>
<dbReference type="EC" id="5.2.1.8" evidence="3 10"/>
<keyword evidence="5 10" id="KW-0963">Cytoplasm</keyword>
<dbReference type="HAMAP" id="MF_00303">
    <property type="entry name" value="Trigger_factor_Tig"/>
    <property type="match status" value="1"/>
</dbReference>
<dbReference type="PIRSF" id="PIRSF003095">
    <property type="entry name" value="Trigger_factor"/>
    <property type="match status" value="1"/>
</dbReference>
<comment type="domain">
    <text evidence="10">Consists of 3 domains; the N-terminus binds the ribosome, the middle domain has PPIase activity, while the C-terminus has intrinsic chaperone activity on its own.</text>
</comment>
<dbReference type="RefSeq" id="WP_092117199.1">
    <property type="nucleotide sequence ID" value="NZ_FMXO01000003.1"/>
</dbReference>
<dbReference type="InterPro" id="IPR001179">
    <property type="entry name" value="PPIase_FKBP_dom"/>
</dbReference>
<evidence type="ECO:0000256" key="6">
    <source>
        <dbReference type="ARBA" id="ARBA00023110"/>
    </source>
</evidence>
<evidence type="ECO:0000256" key="10">
    <source>
        <dbReference type="HAMAP-Rule" id="MF_00303"/>
    </source>
</evidence>
<dbReference type="SUPFAM" id="SSF109998">
    <property type="entry name" value="Triger factor/SurA peptide-binding domain-like"/>
    <property type="match status" value="1"/>
</dbReference>
<keyword evidence="15" id="KW-1185">Reference proteome</keyword>
<evidence type="ECO:0000259" key="13">
    <source>
        <dbReference type="PROSITE" id="PS50059"/>
    </source>
</evidence>
<dbReference type="Pfam" id="PF05697">
    <property type="entry name" value="Trigger_N"/>
    <property type="match status" value="1"/>
</dbReference>
<dbReference type="GO" id="GO:0005737">
    <property type="term" value="C:cytoplasm"/>
    <property type="evidence" value="ECO:0007669"/>
    <property type="project" value="UniProtKB-SubCell"/>
</dbReference>
<dbReference type="GO" id="GO:0044183">
    <property type="term" value="F:protein folding chaperone"/>
    <property type="evidence" value="ECO:0007669"/>
    <property type="project" value="TreeGrafter"/>
</dbReference>
<dbReference type="InterPro" id="IPR005215">
    <property type="entry name" value="Trig_fac"/>
</dbReference>
<dbReference type="Pfam" id="PF00254">
    <property type="entry name" value="FKBP_C"/>
    <property type="match status" value="1"/>
</dbReference>
<dbReference type="GO" id="GO:0003755">
    <property type="term" value="F:peptidyl-prolyl cis-trans isomerase activity"/>
    <property type="evidence" value="ECO:0007669"/>
    <property type="project" value="UniProtKB-UniRule"/>
</dbReference>
<dbReference type="GO" id="GO:0051083">
    <property type="term" value="P:'de novo' cotranslational protein folding"/>
    <property type="evidence" value="ECO:0007669"/>
    <property type="project" value="TreeGrafter"/>
</dbReference>
<dbReference type="InterPro" id="IPR046357">
    <property type="entry name" value="PPIase_dom_sf"/>
</dbReference>
<dbReference type="Gene3D" id="1.10.3120.10">
    <property type="entry name" value="Trigger factor, C-terminal domain"/>
    <property type="match status" value="1"/>
</dbReference>
<dbReference type="PANTHER" id="PTHR30560">
    <property type="entry name" value="TRIGGER FACTOR CHAPERONE AND PEPTIDYL-PROLYL CIS/TRANS ISOMERASE"/>
    <property type="match status" value="1"/>
</dbReference>
<dbReference type="GO" id="GO:0015031">
    <property type="term" value="P:protein transport"/>
    <property type="evidence" value="ECO:0007669"/>
    <property type="project" value="UniProtKB-UniRule"/>
</dbReference>
<dbReference type="STRING" id="617002.SAMN05660653_00653"/>
<comment type="similarity">
    <text evidence="2 10 12">Belongs to the FKBP-type PPIase family. Tig subfamily.</text>
</comment>
<organism evidence="14 15">
    <name type="scientific">Desulfonatronum thiosulfatophilum</name>
    <dbReference type="NCBI Taxonomy" id="617002"/>
    <lineage>
        <taxon>Bacteria</taxon>
        <taxon>Pseudomonadati</taxon>
        <taxon>Thermodesulfobacteriota</taxon>
        <taxon>Desulfovibrionia</taxon>
        <taxon>Desulfovibrionales</taxon>
        <taxon>Desulfonatronaceae</taxon>
        <taxon>Desulfonatronum</taxon>
    </lineage>
</organism>
<dbReference type="Proteomes" id="UP000198771">
    <property type="component" value="Unassembled WGS sequence"/>
</dbReference>
<keyword evidence="10 12" id="KW-0131">Cell cycle</keyword>
<evidence type="ECO:0000256" key="5">
    <source>
        <dbReference type="ARBA" id="ARBA00022490"/>
    </source>
</evidence>
<evidence type="ECO:0000256" key="3">
    <source>
        <dbReference type="ARBA" id="ARBA00013194"/>
    </source>
</evidence>
<comment type="function">
    <text evidence="10">Involved in protein export. Acts as a chaperone by maintaining the newly synthesized protein in an open conformation. Functions as a peptidyl-prolyl cis-trans isomerase.</text>
</comment>
<dbReference type="Pfam" id="PF05698">
    <property type="entry name" value="Trigger_C"/>
    <property type="match status" value="1"/>
</dbReference>
<dbReference type="GO" id="GO:0043022">
    <property type="term" value="F:ribosome binding"/>
    <property type="evidence" value="ECO:0007669"/>
    <property type="project" value="TreeGrafter"/>
</dbReference>
<dbReference type="InterPro" id="IPR037041">
    <property type="entry name" value="Trigger_fac_C_sf"/>
</dbReference>
<dbReference type="PANTHER" id="PTHR30560:SF3">
    <property type="entry name" value="TRIGGER FACTOR-LIKE PROTEIN TIG, CHLOROPLASTIC"/>
    <property type="match status" value="1"/>
</dbReference>
<dbReference type="AlphaFoldDB" id="A0A1G6AYI1"/>
<evidence type="ECO:0000256" key="4">
    <source>
        <dbReference type="ARBA" id="ARBA00016902"/>
    </source>
</evidence>
<proteinExistence type="inferred from homology"/>
<evidence type="ECO:0000256" key="1">
    <source>
        <dbReference type="ARBA" id="ARBA00000971"/>
    </source>
</evidence>
<evidence type="ECO:0000256" key="12">
    <source>
        <dbReference type="RuleBase" id="RU003914"/>
    </source>
</evidence>
<protein>
    <recommendedName>
        <fullName evidence="4 10">Trigger factor</fullName>
        <shortName evidence="10">TF</shortName>
        <ecNumber evidence="3 10">5.2.1.8</ecNumber>
    </recommendedName>
    <alternativeName>
        <fullName evidence="9 10">PPIase</fullName>
    </alternativeName>
</protein>
<dbReference type="SUPFAM" id="SSF102735">
    <property type="entry name" value="Trigger factor ribosome-binding domain"/>
    <property type="match status" value="1"/>
</dbReference>
<dbReference type="PROSITE" id="PS50059">
    <property type="entry name" value="FKBP_PPIASE"/>
    <property type="match status" value="1"/>
</dbReference>
<dbReference type="Gene3D" id="3.10.50.40">
    <property type="match status" value="1"/>
</dbReference>
<evidence type="ECO:0000256" key="9">
    <source>
        <dbReference type="ARBA" id="ARBA00029986"/>
    </source>
</evidence>
<reference evidence="14 15" key="1">
    <citation type="submission" date="2016-10" db="EMBL/GenBank/DDBJ databases">
        <authorList>
            <person name="de Groot N.N."/>
        </authorList>
    </citation>
    <scope>NUCLEOTIDE SEQUENCE [LARGE SCALE GENOMIC DNA]</scope>
    <source>
        <strain evidence="14 15">ASO4-2</strain>
    </source>
</reference>
<dbReference type="NCBIfam" id="TIGR00115">
    <property type="entry name" value="tig"/>
    <property type="match status" value="1"/>
</dbReference>
<dbReference type="EMBL" id="FMXO01000003">
    <property type="protein sequence ID" value="SDB13329.1"/>
    <property type="molecule type" value="Genomic_DNA"/>
</dbReference>
<comment type="subcellular location">
    <subcellularLocation>
        <location evidence="10">Cytoplasm</location>
    </subcellularLocation>
    <text evidence="10">About half TF is bound to the ribosome near the polypeptide exit tunnel while the other half is free in the cytoplasm.</text>
</comment>
<dbReference type="SUPFAM" id="SSF54534">
    <property type="entry name" value="FKBP-like"/>
    <property type="match status" value="1"/>
</dbReference>
<evidence type="ECO:0000256" key="7">
    <source>
        <dbReference type="ARBA" id="ARBA00023186"/>
    </source>
</evidence>
<evidence type="ECO:0000256" key="2">
    <source>
        <dbReference type="ARBA" id="ARBA00005464"/>
    </source>
</evidence>
<dbReference type="InterPro" id="IPR027304">
    <property type="entry name" value="Trigger_fact/SurA_dom_sf"/>
</dbReference>
<comment type="catalytic activity">
    <reaction evidence="1 10 11">
        <text>[protein]-peptidylproline (omega=180) = [protein]-peptidylproline (omega=0)</text>
        <dbReference type="Rhea" id="RHEA:16237"/>
        <dbReference type="Rhea" id="RHEA-COMP:10747"/>
        <dbReference type="Rhea" id="RHEA-COMP:10748"/>
        <dbReference type="ChEBI" id="CHEBI:83833"/>
        <dbReference type="ChEBI" id="CHEBI:83834"/>
        <dbReference type="EC" id="5.2.1.8"/>
    </reaction>
</comment>
<name>A0A1G6AYI1_9BACT</name>
<dbReference type="InterPro" id="IPR008880">
    <property type="entry name" value="Trigger_fac_C"/>
</dbReference>
<keyword evidence="10 12" id="KW-0132">Cell division</keyword>
<sequence length="445" mass="50211">MQYEVLEPSSVKRTVKIVAPPEEVNSALAVAIALYRRDAEIKGFRKGKVPTSIIEGMFKKKIYDEATNDLINCHINEVMNELQVTPLSRIDVESELIVRDQPFEYTISFEVAPQFELPPYEGIAVEQEKAVASDAETDKVLERIRNNMVEIVPLEEDRPAQDGDVVVVDFQAFDQGKPIDEVKAENFQIELGQGGALPAFESMIQGLKAGQSDESEITFPADFLNEAFAGRTVTMNVTLKEIKQKKLPEYDAVFAKRAGEFESMDKLREAIQKSYMETRNQVNKSAAQKKILDVLTSQVDFELPESMVNDQIDRMVMEMKNRLERMGKNIEAMGMPMEQIREQFKAQAESLVKSQIFLLAVASKEGFRVSPAEQDAFFRDMAQKTGQDFQGLKHFHEQNNLMPAVTDRILSDKAIEFIYSKADVTEVEASVAQDQELSGEEKPAE</sequence>
<evidence type="ECO:0000256" key="11">
    <source>
        <dbReference type="PROSITE-ProRule" id="PRU00277"/>
    </source>
</evidence>
<keyword evidence="6 10" id="KW-0697">Rotamase</keyword>
<accession>A0A1G6AYI1</accession>
<feature type="domain" description="PPIase FKBP-type" evidence="13">
    <location>
        <begin position="163"/>
        <end position="239"/>
    </location>
</feature>
<keyword evidence="7 10" id="KW-0143">Chaperone</keyword>
<keyword evidence="8 10" id="KW-0413">Isomerase</keyword>
<dbReference type="OrthoDB" id="9767721at2"/>
<evidence type="ECO:0000313" key="14">
    <source>
        <dbReference type="EMBL" id="SDB13329.1"/>
    </source>
</evidence>
<dbReference type="Gene3D" id="3.30.70.1050">
    <property type="entry name" value="Trigger factor ribosome-binding domain"/>
    <property type="match status" value="1"/>
</dbReference>